<sequence>MHDPEAQHEWLAFDFGVTGLCGSYHNDWPLDAPGPVEHALAYWGPDGDPTGLILVLEDLVRLDRSPLTPAELDLLWEAPGDPLGGSPTFGGAQRAWLDQLLAALAPLALSRGASESQWAALTVCMPDGTGPAAVGHQRLMTEVLDLTSLLDGARAAREGESFVATRAAIERCAREVCPELAFRFLLHALARFDCPVSAEVYSRLERVSTAFGHGPYVVEAHRHRVE</sequence>
<organism evidence="1 2">
    <name type="scientific">Streptomyces yangpuensis</name>
    <dbReference type="NCBI Taxonomy" id="1648182"/>
    <lineage>
        <taxon>Bacteria</taxon>
        <taxon>Bacillati</taxon>
        <taxon>Actinomycetota</taxon>
        <taxon>Actinomycetes</taxon>
        <taxon>Kitasatosporales</taxon>
        <taxon>Streptomycetaceae</taxon>
        <taxon>Streptomyces</taxon>
    </lineage>
</organism>
<evidence type="ECO:0000313" key="1">
    <source>
        <dbReference type="EMBL" id="UUY50471.1"/>
    </source>
</evidence>
<name>A0ABY5Q224_9ACTN</name>
<dbReference type="Proteomes" id="UP001057738">
    <property type="component" value="Chromosome"/>
</dbReference>
<dbReference type="RefSeq" id="WP_183068393.1">
    <property type="nucleotide sequence ID" value="NZ_CP102514.1"/>
</dbReference>
<reference evidence="1" key="1">
    <citation type="submission" date="2022-08" db="EMBL/GenBank/DDBJ databases">
        <authorList>
            <person name="Tian L."/>
        </authorList>
    </citation>
    <scope>NUCLEOTIDE SEQUENCE</scope>
    <source>
        <strain evidence="1">CM253</strain>
    </source>
</reference>
<evidence type="ECO:0008006" key="3">
    <source>
        <dbReference type="Google" id="ProtNLM"/>
    </source>
</evidence>
<accession>A0ABY5Q224</accession>
<dbReference type="GeneID" id="95577085"/>
<evidence type="ECO:0000313" key="2">
    <source>
        <dbReference type="Proteomes" id="UP001057738"/>
    </source>
</evidence>
<protein>
    <recommendedName>
        <fullName evidence="3">CdiI immunity protein domain-containing protein</fullName>
    </recommendedName>
</protein>
<keyword evidence="2" id="KW-1185">Reference proteome</keyword>
<gene>
    <name evidence="1" type="ORF">NRK68_26560</name>
</gene>
<dbReference type="EMBL" id="CP102514">
    <property type="protein sequence ID" value="UUY50471.1"/>
    <property type="molecule type" value="Genomic_DNA"/>
</dbReference>
<proteinExistence type="predicted"/>